<reference evidence="1" key="1">
    <citation type="submission" date="2014-11" db="EMBL/GenBank/DDBJ databases">
        <authorList>
            <person name="Amaro Gonzalez C."/>
        </authorList>
    </citation>
    <scope>NUCLEOTIDE SEQUENCE</scope>
</reference>
<reference evidence="1" key="2">
    <citation type="journal article" date="2015" name="Fish Shellfish Immunol.">
        <title>Early steps in the European eel (Anguilla anguilla)-Vibrio vulnificus interaction in the gills: Role of the RtxA13 toxin.</title>
        <authorList>
            <person name="Callol A."/>
            <person name="Pajuelo D."/>
            <person name="Ebbesson L."/>
            <person name="Teles M."/>
            <person name="MacKenzie S."/>
            <person name="Amaro C."/>
        </authorList>
    </citation>
    <scope>NUCLEOTIDE SEQUENCE</scope>
</reference>
<name>A0A0E9QP05_ANGAN</name>
<accession>A0A0E9QP05</accession>
<protein>
    <submittedName>
        <fullName evidence="1">Uncharacterized protein</fullName>
    </submittedName>
</protein>
<sequence>MLSVCCRRHLALLTVYCSSLEPRGQRTPCAVKWEYFVNFYSTCLSFLDFF</sequence>
<dbReference type="EMBL" id="GBXM01090023">
    <property type="protein sequence ID" value="JAH18554.1"/>
    <property type="molecule type" value="Transcribed_RNA"/>
</dbReference>
<dbReference type="AlphaFoldDB" id="A0A0E9QP05"/>
<organism evidence="1">
    <name type="scientific">Anguilla anguilla</name>
    <name type="common">European freshwater eel</name>
    <name type="synonym">Muraena anguilla</name>
    <dbReference type="NCBI Taxonomy" id="7936"/>
    <lineage>
        <taxon>Eukaryota</taxon>
        <taxon>Metazoa</taxon>
        <taxon>Chordata</taxon>
        <taxon>Craniata</taxon>
        <taxon>Vertebrata</taxon>
        <taxon>Euteleostomi</taxon>
        <taxon>Actinopterygii</taxon>
        <taxon>Neopterygii</taxon>
        <taxon>Teleostei</taxon>
        <taxon>Anguilliformes</taxon>
        <taxon>Anguillidae</taxon>
        <taxon>Anguilla</taxon>
    </lineage>
</organism>
<proteinExistence type="predicted"/>
<evidence type="ECO:0000313" key="1">
    <source>
        <dbReference type="EMBL" id="JAH18554.1"/>
    </source>
</evidence>